<feature type="compositionally biased region" description="Basic and acidic residues" evidence="2">
    <location>
        <begin position="581"/>
        <end position="610"/>
    </location>
</feature>
<dbReference type="SUPFAM" id="SSF103088">
    <property type="entry name" value="OmpA-like"/>
    <property type="match status" value="1"/>
</dbReference>
<dbReference type="AlphaFoldDB" id="A0A545TJ57"/>
<dbReference type="PROSITE" id="PS51123">
    <property type="entry name" value="OMPA_2"/>
    <property type="match status" value="1"/>
</dbReference>
<keyword evidence="3" id="KW-0812">Transmembrane</keyword>
<dbReference type="OrthoDB" id="9790048at2"/>
<evidence type="ECO:0000259" key="4">
    <source>
        <dbReference type="PROSITE" id="PS51123"/>
    </source>
</evidence>
<reference evidence="5 6" key="1">
    <citation type="submission" date="2019-06" db="EMBL/GenBank/DDBJ databases">
        <title>Draft genome of Aliikangiella marina GYP-15.</title>
        <authorList>
            <person name="Wang G."/>
        </authorList>
    </citation>
    <scope>NUCLEOTIDE SEQUENCE [LARGE SCALE GENOMIC DNA]</scope>
    <source>
        <strain evidence="5 6">GYP-15</strain>
    </source>
</reference>
<dbReference type="InterPro" id="IPR036737">
    <property type="entry name" value="OmpA-like_sf"/>
</dbReference>
<name>A0A545TJ57_9GAMM</name>
<evidence type="ECO:0000256" key="1">
    <source>
        <dbReference type="PROSITE-ProRule" id="PRU00473"/>
    </source>
</evidence>
<dbReference type="InterPro" id="IPR006665">
    <property type="entry name" value="OmpA-like"/>
</dbReference>
<proteinExistence type="predicted"/>
<protein>
    <submittedName>
        <fullName evidence="5">OmpA family protein</fullName>
    </submittedName>
</protein>
<gene>
    <name evidence="5" type="ORF">FLL45_04835</name>
</gene>
<sequence length="616" mass="69121">MTTILNQSASSQQTDELKRLRELVLGDEYRDAIEQVVDKGFSRNVADVVSEAIEIRNQQDDTIGQALAPVVDTALKKSIEKSPQSIVNVIFPIIGPSIRKAVSSAILDLLLSINQLIERSVGIRSLKWRIEAWREGTPYAKYILLKNIKYRVDQVFLIQKETGILMASMNNRFYQDADNDLVSSMLTAINDFVIDSFNATEEETLERIRFGDRVIQINVGQKVILAVAVTGLVSHEVKERAIETLESIELNQQDLIAEFDGDTETMHAVLPALENCLVEKKHIQAEKKSRPWIAYSLVLVGALWLTLMGYQSWVVNQKIARSISFIKSQQAVALLGHKLESEQVTFDLLQDPSSGDLSAQLEAIFGNDYRVVVNATYANLDQNEVWLNYLNNHYRFTNKPQMDLAEGILFIRGEIDANDLAKLNQDDLVTSKFTTIDVSDARVVSPLTAEQLRNIEISKLKNKINAVQLFFETSKTALNPSEQSKLRVLAEDLLELQRMANGDLSILGQVLILGFADSAGTAQKNLNLSEDRAKYVSDYFVAQGIDQNLIVIHPMGHVDVKNLDAKQQRRVTVSVISSRSGRAEKNIEQEGQLDRSKANQESERRLLSKESEEDSS</sequence>
<evidence type="ECO:0000313" key="5">
    <source>
        <dbReference type="EMBL" id="TQV77274.1"/>
    </source>
</evidence>
<dbReference type="Proteomes" id="UP000317839">
    <property type="component" value="Unassembled WGS sequence"/>
</dbReference>
<keyword evidence="1 3" id="KW-0472">Membrane</keyword>
<dbReference type="InterPro" id="IPR050330">
    <property type="entry name" value="Bact_OuterMem_StrucFunc"/>
</dbReference>
<dbReference type="EMBL" id="VIKR01000001">
    <property type="protein sequence ID" value="TQV77274.1"/>
    <property type="molecule type" value="Genomic_DNA"/>
</dbReference>
<dbReference type="GO" id="GO:0016020">
    <property type="term" value="C:membrane"/>
    <property type="evidence" value="ECO:0007669"/>
    <property type="project" value="UniProtKB-UniRule"/>
</dbReference>
<keyword evidence="3" id="KW-1133">Transmembrane helix</keyword>
<dbReference type="Gene3D" id="3.30.1330.60">
    <property type="entry name" value="OmpA-like domain"/>
    <property type="match status" value="1"/>
</dbReference>
<feature type="region of interest" description="Disordered" evidence="2">
    <location>
        <begin position="577"/>
        <end position="616"/>
    </location>
</feature>
<comment type="caution">
    <text evidence="5">The sequence shown here is derived from an EMBL/GenBank/DDBJ whole genome shotgun (WGS) entry which is preliminary data.</text>
</comment>
<feature type="transmembrane region" description="Helical" evidence="3">
    <location>
        <begin position="292"/>
        <end position="313"/>
    </location>
</feature>
<dbReference type="PANTHER" id="PTHR30329:SF21">
    <property type="entry name" value="LIPOPROTEIN YIAD-RELATED"/>
    <property type="match status" value="1"/>
</dbReference>
<keyword evidence="6" id="KW-1185">Reference proteome</keyword>
<accession>A0A545TJ57</accession>
<dbReference type="CDD" id="cd07185">
    <property type="entry name" value="OmpA_C-like"/>
    <property type="match status" value="1"/>
</dbReference>
<feature type="domain" description="OmpA-like" evidence="4">
    <location>
        <begin position="458"/>
        <end position="579"/>
    </location>
</feature>
<dbReference type="Pfam" id="PF00691">
    <property type="entry name" value="OmpA"/>
    <property type="match status" value="1"/>
</dbReference>
<evidence type="ECO:0000256" key="2">
    <source>
        <dbReference type="SAM" id="MobiDB-lite"/>
    </source>
</evidence>
<organism evidence="5 6">
    <name type="scientific">Aliikangiella marina</name>
    <dbReference type="NCBI Taxonomy" id="1712262"/>
    <lineage>
        <taxon>Bacteria</taxon>
        <taxon>Pseudomonadati</taxon>
        <taxon>Pseudomonadota</taxon>
        <taxon>Gammaproteobacteria</taxon>
        <taxon>Oceanospirillales</taxon>
        <taxon>Pleioneaceae</taxon>
        <taxon>Aliikangiella</taxon>
    </lineage>
</organism>
<evidence type="ECO:0000256" key="3">
    <source>
        <dbReference type="SAM" id="Phobius"/>
    </source>
</evidence>
<evidence type="ECO:0000313" key="6">
    <source>
        <dbReference type="Proteomes" id="UP000317839"/>
    </source>
</evidence>
<dbReference type="PANTHER" id="PTHR30329">
    <property type="entry name" value="STATOR ELEMENT OF FLAGELLAR MOTOR COMPLEX"/>
    <property type="match status" value="1"/>
</dbReference>
<dbReference type="RefSeq" id="WP_142940847.1">
    <property type="nucleotide sequence ID" value="NZ_VIKR01000001.1"/>
</dbReference>